<dbReference type="RefSeq" id="WP_107360405.1">
    <property type="nucleotide sequence ID" value="NZ_PYZV01000001.1"/>
</dbReference>
<dbReference type="NCBIfam" id="NF001688">
    <property type="entry name" value="PRK00448.1"/>
    <property type="match status" value="1"/>
</dbReference>
<dbReference type="InterPro" id="IPR012337">
    <property type="entry name" value="RNaseH-like_sf"/>
</dbReference>
<dbReference type="GO" id="GO:0003887">
    <property type="term" value="F:DNA-directed DNA polymerase activity"/>
    <property type="evidence" value="ECO:0007669"/>
    <property type="project" value="UniProtKB-UniRule"/>
</dbReference>
<evidence type="ECO:0000256" key="8">
    <source>
        <dbReference type="ARBA" id="ARBA00022839"/>
    </source>
</evidence>
<dbReference type="EC" id="2.7.7.7" evidence="11"/>
<dbReference type="InterPro" id="IPR006308">
    <property type="entry name" value="Pol_III_a_PolC-type_gram_pos"/>
</dbReference>
<dbReference type="Pfam" id="PF00929">
    <property type="entry name" value="RNase_T"/>
    <property type="match status" value="1"/>
</dbReference>
<dbReference type="CDD" id="cd04484">
    <property type="entry name" value="polC_OBF"/>
    <property type="match status" value="1"/>
</dbReference>
<dbReference type="Gene3D" id="1.10.150.700">
    <property type="entry name" value="PolC, middle finger domain"/>
    <property type="match status" value="1"/>
</dbReference>
<evidence type="ECO:0000313" key="14">
    <source>
        <dbReference type="EMBL" id="PTG17196.1"/>
    </source>
</evidence>
<keyword evidence="7 11" id="KW-0378">Hydrolase</keyword>
<dbReference type="SMART" id="SM00481">
    <property type="entry name" value="POLIIIAc"/>
    <property type="match status" value="1"/>
</dbReference>
<dbReference type="InterPro" id="IPR036397">
    <property type="entry name" value="RNaseH_sf"/>
</dbReference>
<evidence type="ECO:0000256" key="2">
    <source>
        <dbReference type="ARBA" id="ARBA00022490"/>
    </source>
</evidence>
<organism evidence="14 15">
    <name type="scientific">Staphylococcus chromogenes</name>
    <name type="common">Staphylococcus hyicus subsp. chromogenes</name>
    <dbReference type="NCBI Taxonomy" id="46126"/>
    <lineage>
        <taxon>Bacteria</taxon>
        <taxon>Bacillati</taxon>
        <taxon>Bacillota</taxon>
        <taxon>Bacilli</taxon>
        <taxon>Bacillales</taxon>
        <taxon>Staphylococcaceae</taxon>
        <taxon>Staphylococcus</taxon>
    </lineage>
</organism>
<evidence type="ECO:0000313" key="15">
    <source>
        <dbReference type="Proteomes" id="UP000242704"/>
    </source>
</evidence>
<protein>
    <recommendedName>
        <fullName evidence="11">DNA polymerase III PolC-type</fullName>
        <shortName evidence="11">PolIII</shortName>
        <ecNumber evidence="11">2.7.7.7</ecNumber>
    </recommendedName>
</protein>
<comment type="subcellular location">
    <subcellularLocation>
        <location evidence="11">Cytoplasm</location>
    </subcellularLocation>
</comment>
<dbReference type="InterPro" id="IPR029460">
    <property type="entry name" value="DNAPol_HHH"/>
</dbReference>
<dbReference type="Proteomes" id="UP000242704">
    <property type="component" value="Unassembled WGS sequence"/>
</dbReference>
<evidence type="ECO:0000256" key="1">
    <source>
        <dbReference type="ARBA" id="ARBA00003452"/>
    </source>
</evidence>
<dbReference type="Pfam" id="PF07733">
    <property type="entry name" value="DNA_pol3_alpha"/>
    <property type="match status" value="1"/>
</dbReference>
<dbReference type="InterPro" id="IPR028112">
    <property type="entry name" value="DNA_PolC-type_N_I"/>
</dbReference>
<dbReference type="GO" id="GO:0003677">
    <property type="term" value="F:DNA binding"/>
    <property type="evidence" value="ECO:0007669"/>
    <property type="project" value="UniProtKB-UniRule"/>
</dbReference>
<dbReference type="HAMAP" id="MF_00356">
    <property type="entry name" value="DNApol_PolC"/>
    <property type="match status" value="1"/>
</dbReference>
<evidence type="ECO:0000256" key="10">
    <source>
        <dbReference type="ARBA" id="ARBA00049244"/>
    </source>
</evidence>
<dbReference type="Pfam" id="PF14579">
    <property type="entry name" value="HHH_6"/>
    <property type="match status" value="1"/>
</dbReference>
<dbReference type="Pfam" id="PF11490">
    <property type="entry name" value="DNA_pol3_a_NII"/>
    <property type="match status" value="1"/>
</dbReference>
<keyword evidence="3 11" id="KW-0808">Transferase</keyword>
<dbReference type="NCBIfam" id="TIGR00573">
    <property type="entry name" value="dnaq"/>
    <property type="match status" value="1"/>
</dbReference>
<feature type="domain" description="Polymerase/histidinol phosphatase N-terminal" evidence="13">
    <location>
        <begin position="335"/>
        <end position="402"/>
    </location>
</feature>
<comment type="similarity">
    <text evidence="11">Belongs to the DNA polymerase type-C family. PolC subfamily.</text>
</comment>
<dbReference type="Gene3D" id="3.30.420.10">
    <property type="entry name" value="Ribonuclease H-like superfamily/Ribonuclease H"/>
    <property type="match status" value="1"/>
</dbReference>
<dbReference type="GO" id="GO:0005737">
    <property type="term" value="C:cytoplasm"/>
    <property type="evidence" value="ECO:0007669"/>
    <property type="project" value="UniProtKB-SubCell"/>
</dbReference>
<keyword evidence="6 11" id="KW-0540">Nuclease</keyword>
<sequence>MALQNHEKFKILLQQLNLTTHLDETIVEEGELTRVDVSEKKRSWTFHIVLPYFLKYEDYLIFMNAMAEAFKDIATVDAQFQIKDTSGQDERLLKYFSSCIDKTKLSPKVKGQLKQKKIMMSGSVVKVLVQNDVERNHFDKACNGSLLKALKNCGFDISKVIFETDEQGHDDDLASLEAHIQQEDEQSAREATSKIEKIKEARQKQEESGTTVDKCKIGKPIQVENVRPIESIIEEEFKVAIEGVIFDINIKELKSGRHIVELKVTDYTDSLVLKMFTRKNKDDLDHFKALSKGKWIRAQGRIEEDMFIRDLVMMMSDIEEIKRSPKQDKAEEKRVEFHLHTSMSQMDGVSHIGEYVAQAAKWGHEAIAVTDHNGVQAFPDAHAAAEKNDIKMIYGMEGMLVDDGVPIAYKPKDVALKDATYVVFDVETTGLSNQYDKIIELAAVKVQNGEIIDKFERFSNPHEKLTETIKNLTHINDDMLKDAPEIKEVLTEFKEWVGDAIFVAHNASFDMGFIDTGYERLGFGPSENGVIDTLELSRTINTSYGKHGLNFLAKKYGVELTQHHRAIYDTEATAYIFIKMLGQLKEKNVHFHKDINQFLSNEDAYKRARPQHVTLIVQNQTGLKNLFKIVSASLVKYYYRTPRIPRSLLDEHREGLLVGTACDEGEVFTAVMQRDQSEVERIAKYYDYIEVQPPALYQDLLDRELIRDHDTLEEIYERILKVGETNQIPVIATGNVHYLHEHDGIARQILIASQPGNPLNRSTLPEAHFRTTDEMLDAFHFLGEDRAKTIVVENTRALAERIEKVVPIKDKLFTPNMDGANEEIRELSYNNAKALYGEDLPQIVIDRLEKELESIIGNGFAVIYLISQRLVKKSLDDGYLVGSRGSVGSSFVATMTEITEVNPLPPHYICPKCKKSEFFDDGSVGSGFDLPDKTCECGTEMIKEGQDIPFETFLGFKGDKVPDIDLNFSGEYQPHAHNYTKVLFGEDKVFRAGTIGTVAEKTAFGFVKGYLNDQGIHKRGAEVDRLVKGCTGVKRTTGQHPGGIIVVPDYMDIYDFTPIQYPADDQGASWMTTHFDFHSIHDNVLKLDILGHDDPTMIRMLQDLSGIDPKTIPVDDKETMGIFSSPETLGVTEEQILAKTGTYGVPEFGTGFVRQMLEDTKPTTFSELVQISGLSHGTDVWLGNAQELVRSGTCTLSSCIGCRDDIMVYLMYAGLEPSLAFKIMESVRKGKGLSEEWEQVMTDNGVPDWYLDSCKKIKYMFPKAHASAYVLMAVRIAYFKVHYPLYYYASYFTVRASDFDLLTMVKDKDSIRNTVKDMYAKYMDLGKKEKDVLTVLEIANEMAQRGFRMQPVSLEKSKAYEFIIEGDTLIPPFVAVPGLGENVAKRIVEAREEGPFLSKEDLNKKAGVSQKVIEYLDDLGSLPNMPDKAQLSIFDM</sequence>
<keyword evidence="9 11" id="KW-0239">DNA-directed DNA polymerase</keyword>
<comment type="caution">
    <text evidence="14">The sequence shown here is derived from an EMBL/GenBank/DDBJ whole genome shotgun (WGS) entry which is preliminary data.</text>
</comment>
<evidence type="ECO:0000256" key="3">
    <source>
        <dbReference type="ARBA" id="ARBA00022679"/>
    </source>
</evidence>
<dbReference type="InterPro" id="IPR024754">
    <property type="entry name" value="DNA_PolC-like_N_II"/>
</dbReference>
<dbReference type="InterPro" id="IPR003141">
    <property type="entry name" value="Pol/His_phosphatase_N"/>
</dbReference>
<dbReference type="SUPFAM" id="SSF81585">
    <property type="entry name" value="PsbU/PolX domain-like"/>
    <property type="match status" value="1"/>
</dbReference>
<dbReference type="CDD" id="cd06127">
    <property type="entry name" value="DEDDh"/>
    <property type="match status" value="1"/>
</dbReference>
<reference evidence="14 15" key="1">
    <citation type="journal article" date="2016" name="Front. Microbiol.">
        <title>Comprehensive Phylogenetic Analysis of Bovine Non-aureus Staphylococci Species Based on Whole-Genome Sequencing.</title>
        <authorList>
            <person name="Naushad S."/>
            <person name="Barkema H.W."/>
            <person name="Luby C."/>
            <person name="Condas L.A."/>
            <person name="Nobrega D.B."/>
            <person name="Carson D.A."/>
            <person name="De Buck J."/>
        </authorList>
    </citation>
    <scope>NUCLEOTIDE SEQUENCE [LARGE SCALE GENOMIC DNA]</scope>
    <source>
        <strain evidence="14 15">SNUC 505</strain>
    </source>
</reference>
<dbReference type="NCBIfam" id="TIGR01405">
    <property type="entry name" value="polC_Gram_pos"/>
    <property type="match status" value="1"/>
</dbReference>
<evidence type="ECO:0000256" key="4">
    <source>
        <dbReference type="ARBA" id="ARBA00022695"/>
    </source>
</evidence>
<dbReference type="GO" id="GO:0008408">
    <property type="term" value="F:3'-5' exonuclease activity"/>
    <property type="evidence" value="ECO:0007669"/>
    <property type="project" value="UniProtKB-UniRule"/>
</dbReference>
<evidence type="ECO:0000256" key="5">
    <source>
        <dbReference type="ARBA" id="ARBA00022705"/>
    </source>
</evidence>
<dbReference type="Gene3D" id="6.10.140.1510">
    <property type="match status" value="1"/>
</dbReference>
<evidence type="ECO:0000256" key="6">
    <source>
        <dbReference type="ARBA" id="ARBA00022722"/>
    </source>
</evidence>
<dbReference type="InterPro" id="IPR013520">
    <property type="entry name" value="Ribonucl_H"/>
</dbReference>
<dbReference type="Gene3D" id="3.30.1900.20">
    <property type="match status" value="2"/>
</dbReference>
<keyword evidence="5 11" id="KW-0235">DNA replication</keyword>
<dbReference type="Pfam" id="PF14480">
    <property type="entry name" value="DNA_pol3_a_NI"/>
    <property type="match status" value="1"/>
</dbReference>
<dbReference type="InterPro" id="IPR006054">
    <property type="entry name" value="DnaQ"/>
</dbReference>
<evidence type="ECO:0000256" key="11">
    <source>
        <dbReference type="HAMAP-Rule" id="MF_00356"/>
    </source>
</evidence>
<dbReference type="InterPro" id="IPR012340">
    <property type="entry name" value="NA-bd_OB-fold"/>
</dbReference>
<dbReference type="PANTHER" id="PTHR32294:SF5">
    <property type="entry name" value="DNA POLYMERASE III POLC-TYPE"/>
    <property type="match status" value="1"/>
</dbReference>
<gene>
    <name evidence="11 14" type="primary">polC</name>
    <name evidence="14" type="ORF">BU653_00030</name>
</gene>
<evidence type="ECO:0000256" key="9">
    <source>
        <dbReference type="ARBA" id="ARBA00022932"/>
    </source>
</evidence>
<dbReference type="Gene3D" id="2.40.50.140">
    <property type="entry name" value="Nucleic acid-binding proteins"/>
    <property type="match status" value="1"/>
</dbReference>
<dbReference type="Gene3D" id="1.10.150.870">
    <property type="match status" value="1"/>
</dbReference>
<dbReference type="InterPro" id="IPR004013">
    <property type="entry name" value="PHP_dom"/>
</dbReference>
<dbReference type="InterPro" id="IPR040982">
    <property type="entry name" value="DNA_pol3_finger"/>
</dbReference>
<dbReference type="EMBL" id="PZBZ01000001">
    <property type="protein sequence ID" value="PTG17196.1"/>
    <property type="molecule type" value="Genomic_DNA"/>
</dbReference>
<dbReference type="GO" id="GO:0006261">
    <property type="term" value="P:DNA-templated DNA replication"/>
    <property type="evidence" value="ECO:0007669"/>
    <property type="project" value="UniProtKB-UniRule"/>
</dbReference>
<dbReference type="PANTHER" id="PTHR32294">
    <property type="entry name" value="DNA POLYMERASE III SUBUNIT ALPHA"/>
    <property type="match status" value="1"/>
</dbReference>
<keyword evidence="2 11" id="KW-0963">Cytoplasm</keyword>
<dbReference type="InterPro" id="IPR011708">
    <property type="entry name" value="DNA_pol3_alpha_NTPase_dom"/>
</dbReference>
<comment type="function">
    <text evidence="1 11">Required for replicative DNA synthesis. This DNA polymerase also exhibits 3' to 5' exonuclease activity.</text>
</comment>
<dbReference type="CDD" id="cd07435">
    <property type="entry name" value="PHP_PolIIIA_POLC"/>
    <property type="match status" value="1"/>
</dbReference>
<dbReference type="SMART" id="SM00479">
    <property type="entry name" value="EXOIII"/>
    <property type="match status" value="1"/>
</dbReference>
<dbReference type="InterPro" id="IPR004805">
    <property type="entry name" value="DnaE2/DnaE/PolC"/>
</dbReference>
<evidence type="ECO:0000256" key="7">
    <source>
        <dbReference type="ARBA" id="ARBA00022801"/>
    </source>
</evidence>
<dbReference type="Pfam" id="PF02811">
    <property type="entry name" value="PHP"/>
    <property type="match status" value="1"/>
</dbReference>
<proteinExistence type="inferred from homology"/>
<dbReference type="SUPFAM" id="SSF53098">
    <property type="entry name" value="Ribonuclease H-like"/>
    <property type="match status" value="1"/>
</dbReference>
<accession>A0AAE5T1S2</accession>
<dbReference type="FunFam" id="3.30.420.10:FF:000045">
    <property type="entry name" value="3'-5' exonuclease DinG"/>
    <property type="match status" value="1"/>
</dbReference>
<keyword evidence="8 11" id="KW-0269">Exonuclease</keyword>
<name>A0AAE5T1S2_STACR</name>
<evidence type="ECO:0000259" key="13">
    <source>
        <dbReference type="SMART" id="SM00481"/>
    </source>
</evidence>
<dbReference type="Pfam" id="PF17657">
    <property type="entry name" value="DNA_pol3_finger"/>
    <property type="match status" value="1"/>
</dbReference>
<evidence type="ECO:0000259" key="12">
    <source>
        <dbReference type="SMART" id="SM00479"/>
    </source>
</evidence>
<comment type="catalytic activity">
    <reaction evidence="10 11">
        <text>DNA(n) + a 2'-deoxyribonucleoside 5'-triphosphate = DNA(n+1) + diphosphate</text>
        <dbReference type="Rhea" id="RHEA:22508"/>
        <dbReference type="Rhea" id="RHEA-COMP:17339"/>
        <dbReference type="Rhea" id="RHEA-COMP:17340"/>
        <dbReference type="ChEBI" id="CHEBI:33019"/>
        <dbReference type="ChEBI" id="CHEBI:61560"/>
        <dbReference type="ChEBI" id="CHEBI:173112"/>
        <dbReference type="EC" id="2.7.7.7"/>
    </reaction>
</comment>
<dbReference type="Gene3D" id="3.20.20.140">
    <property type="entry name" value="Metal-dependent hydrolases"/>
    <property type="match status" value="1"/>
</dbReference>
<dbReference type="InterPro" id="IPR044923">
    <property type="entry name" value="PolC_middle_finger_sf"/>
</dbReference>
<feature type="domain" description="Exonuclease" evidence="12">
    <location>
        <begin position="420"/>
        <end position="586"/>
    </location>
</feature>
<keyword evidence="4 11" id="KW-0548">Nucleotidyltransferase</keyword>